<evidence type="ECO:0000256" key="1">
    <source>
        <dbReference type="ARBA" id="ARBA00008724"/>
    </source>
</evidence>
<dbReference type="GO" id="GO:0003677">
    <property type="term" value="F:DNA binding"/>
    <property type="evidence" value="ECO:0007669"/>
    <property type="project" value="UniProtKB-UniRule"/>
</dbReference>
<name>A0A9D1G8K8_9FIRM</name>
<dbReference type="SUPFAM" id="SSF75625">
    <property type="entry name" value="YebC-like"/>
    <property type="match status" value="1"/>
</dbReference>
<dbReference type="Gene3D" id="3.30.70.980">
    <property type="match status" value="2"/>
</dbReference>
<dbReference type="EMBL" id="DVKI01000097">
    <property type="protein sequence ID" value="HIT17347.1"/>
    <property type="molecule type" value="Genomic_DNA"/>
</dbReference>
<dbReference type="GO" id="GO:0006355">
    <property type="term" value="P:regulation of DNA-templated transcription"/>
    <property type="evidence" value="ECO:0007669"/>
    <property type="project" value="UniProtKB-UniRule"/>
</dbReference>
<comment type="subcellular location">
    <subcellularLocation>
        <location evidence="5">Cytoplasm</location>
    </subcellularLocation>
</comment>
<keyword evidence="2 5" id="KW-0805">Transcription regulation</keyword>
<organism evidence="8 9">
    <name type="scientific">Candidatus Caccosoma faecigallinarum</name>
    <dbReference type="NCBI Taxonomy" id="2840720"/>
    <lineage>
        <taxon>Bacteria</taxon>
        <taxon>Bacillati</taxon>
        <taxon>Bacillota</taxon>
        <taxon>Bacillota incertae sedis</taxon>
        <taxon>Candidatus Caccosoma</taxon>
    </lineage>
</organism>
<dbReference type="InterPro" id="IPR017856">
    <property type="entry name" value="Integrase-like_N"/>
</dbReference>
<dbReference type="PANTHER" id="PTHR12532">
    <property type="entry name" value="TRANSLATIONAL ACTIVATOR OF CYTOCHROME C OXIDASE 1"/>
    <property type="match status" value="1"/>
</dbReference>
<dbReference type="PANTHER" id="PTHR12532:SF0">
    <property type="entry name" value="TRANSLATIONAL ACTIVATOR OF CYTOCHROME C OXIDASE 1"/>
    <property type="match status" value="1"/>
</dbReference>
<evidence type="ECO:0000259" key="7">
    <source>
        <dbReference type="Pfam" id="PF20772"/>
    </source>
</evidence>
<dbReference type="Proteomes" id="UP000886893">
    <property type="component" value="Unassembled WGS sequence"/>
</dbReference>
<dbReference type="AlphaFoldDB" id="A0A9D1G8K8"/>
<comment type="similarity">
    <text evidence="1 5">Belongs to the TACO1 family.</text>
</comment>
<comment type="caution">
    <text evidence="8">The sequence shown here is derived from an EMBL/GenBank/DDBJ whole genome shotgun (WGS) entry which is preliminary data.</text>
</comment>
<dbReference type="InterPro" id="IPR026564">
    <property type="entry name" value="Transcrip_reg_TACO1-like_dom3"/>
</dbReference>
<accession>A0A9D1G8K8</accession>
<gene>
    <name evidence="8" type="ORF">IAD04_03065</name>
</gene>
<dbReference type="InterPro" id="IPR002876">
    <property type="entry name" value="Transcrip_reg_TACO1-like"/>
</dbReference>
<reference evidence="8" key="2">
    <citation type="journal article" date="2021" name="PeerJ">
        <title>Extensive microbial diversity within the chicken gut microbiome revealed by metagenomics and culture.</title>
        <authorList>
            <person name="Gilroy R."/>
            <person name="Ravi A."/>
            <person name="Getino M."/>
            <person name="Pursley I."/>
            <person name="Horton D.L."/>
            <person name="Alikhan N.F."/>
            <person name="Baker D."/>
            <person name="Gharbi K."/>
            <person name="Hall N."/>
            <person name="Watson M."/>
            <person name="Adriaenssens E.M."/>
            <person name="Foster-Nyarko E."/>
            <person name="Jarju S."/>
            <person name="Secka A."/>
            <person name="Antonio M."/>
            <person name="Oren A."/>
            <person name="Chaudhuri R.R."/>
            <person name="La Ragione R."/>
            <person name="Hildebrand F."/>
            <person name="Pallen M.J."/>
        </authorList>
    </citation>
    <scope>NUCLEOTIDE SEQUENCE</scope>
    <source>
        <strain evidence="8">14508</strain>
    </source>
</reference>
<evidence type="ECO:0000256" key="2">
    <source>
        <dbReference type="ARBA" id="ARBA00023015"/>
    </source>
</evidence>
<proteinExistence type="inferred from homology"/>
<evidence type="ECO:0000256" key="4">
    <source>
        <dbReference type="ARBA" id="ARBA00023163"/>
    </source>
</evidence>
<dbReference type="Pfam" id="PF01709">
    <property type="entry name" value="Transcrip_reg"/>
    <property type="match status" value="1"/>
</dbReference>
<evidence type="ECO:0000313" key="9">
    <source>
        <dbReference type="Proteomes" id="UP000886893"/>
    </source>
</evidence>
<dbReference type="InterPro" id="IPR049083">
    <property type="entry name" value="TACO1_YebC_N"/>
</dbReference>
<feature type="domain" description="TACO1/YebC-like N-terminal" evidence="7">
    <location>
        <begin position="6"/>
        <end position="74"/>
    </location>
</feature>
<evidence type="ECO:0000256" key="5">
    <source>
        <dbReference type="HAMAP-Rule" id="MF_00693"/>
    </source>
</evidence>
<feature type="domain" description="TACO1/YebC-like second and third" evidence="6">
    <location>
        <begin position="81"/>
        <end position="235"/>
    </location>
</feature>
<dbReference type="Gene3D" id="1.10.10.200">
    <property type="match status" value="1"/>
</dbReference>
<dbReference type="HAMAP" id="MF_00693">
    <property type="entry name" value="Transcrip_reg_TACO1"/>
    <property type="match status" value="1"/>
</dbReference>
<sequence>MGRAHEVRAKSMAATAAAKSALYNRLSREVYMAAKSGVPDVKMNTTLRSAVEKAKRAQVPSHVIENAINKAKGGTGEALSSTRYEGYGPGNCCVIVDALTDNVNRAVSEIRSAFTKVGGKLGVTGCVSHLFNHTAIIEFKGKTVDETLEILLETDADVRDVFEEDGNIVIYAAPADLNKIKETLEKANITDFEMAETSYIPYETIELDEEQKEKFKRMMDMLDEAQDVQDVYHNVKL</sequence>
<keyword evidence="3 5" id="KW-0238">DNA-binding</keyword>
<keyword evidence="5" id="KW-0963">Cytoplasm</keyword>
<protein>
    <recommendedName>
        <fullName evidence="5">Probable transcriptional regulatory protein IAD04_03065</fullName>
    </recommendedName>
</protein>
<evidence type="ECO:0000259" key="6">
    <source>
        <dbReference type="Pfam" id="PF01709"/>
    </source>
</evidence>
<keyword evidence="4 5" id="KW-0804">Transcription</keyword>
<evidence type="ECO:0000313" key="8">
    <source>
        <dbReference type="EMBL" id="HIT17347.1"/>
    </source>
</evidence>
<dbReference type="NCBIfam" id="NF009044">
    <property type="entry name" value="PRK12378.1"/>
    <property type="match status" value="1"/>
</dbReference>
<dbReference type="NCBIfam" id="TIGR01033">
    <property type="entry name" value="YebC/PmpR family DNA-binding transcriptional regulator"/>
    <property type="match status" value="1"/>
</dbReference>
<dbReference type="InterPro" id="IPR048300">
    <property type="entry name" value="TACO1_YebC-like_2nd/3rd_dom"/>
</dbReference>
<dbReference type="Pfam" id="PF20772">
    <property type="entry name" value="TACO1_YebC_N"/>
    <property type="match status" value="1"/>
</dbReference>
<reference evidence="8" key="1">
    <citation type="submission" date="2020-10" db="EMBL/GenBank/DDBJ databases">
        <authorList>
            <person name="Gilroy R."/>
        </authorList>
    </citation>
    <scope>NUCLEOTIDE SEQUENCE</scope>
    <source>
        <strain evidence="8">14508</strain>
    </source>
</reference>
<dbReference type="GO" id="GO:0005829">
    <property type="term" value="C:cytosol"/>
    <property type="evidence" value="ECO:0007669"/>
    <property type="project" value="TreeGrafter"/>
</dbReference>
<dbReference type="InterPro" id="IPR029072">
    <property type="entry name" value="YebC-like"/>
</dbReference>
<evidence type="ECO:0000256" key="3">
    <source>
        <dbReference type="ARBA" id="ARBA00023125"/>
    </source>
</evidence>